<reference evidence="1 2" key="1">
    <citation type="journal article" date="2014" name="Genome Biol. Evol.">
        <title>The genome of the myxosporean Thelohanellus kitauei shows adaptations to nutrient acquisition within its fish host.</title>
        <authorList>
            <person name="Yang Y."/>
            <person name="Xiong J."/>
            <person name="Zhou Z."/>
            <person name="Huo F."/>
            <person name="Miao W."/>
            <person name="Ran C."/>
            <person name="Liu Y."/>
            <person name="Zhang J."/>
            <person name="Feng J."/>
            <person name="Wang M."/>
            <person name="Wang M."/>
            <person name="Wang L."/>
            <person name="Yao B."/>
        </authorList>
    </citation>
    <scope>NUCLEOTIDE SEQUENCE [LARGE SCALE GENOMIC DNA]</scope>
    <source>
        <strain evidence="1">Wuqing</strain>
    </source>
</reference>
<evidence type="ECO:0000313" key="2">
    <source>
        <dbReference type="Proteomes" id="UP000031668"/>
    </source>
</evidence>
<name>A0A0C2MZD5_THEKT</name>
<organism evidence="1 2">
    <name type="scientific">Thelohanellus kitauei</name>
    <name type="common">Myxosporean</name>
    <dbReference type="NCBI Taxonomy" id="669202"/>
    <lineage>
        <taxon>Eukaryota</taxon>
        <taxon>Metazoa</taxon>
        <taxon>Cnidaria</taxon>
        <taxon>Myxozoa</taxon>
        <taxon>Myxosporea</taxon>
        <taxon>Bivalvulida</taxon>
        <taxon>Platysporina</taxon>
        <taxon>Myxobolidae</taxon>
        <taxon>Thelohanellus</taxon>
    </lineage>
</organism>
<gene>
    <name evidence="1" type="ORF">RF11_16457</name>
</gene>
<keyword evidence="2" id="KW-1185">Reference proteome</keyword>
<evidence type="ECO:0000313" key="1">
    <source>
        <dbReference type="EMBL" id="KII67002.1"/>
    </source>
</evidence>
<dbReference type="Proteomes" id="UP000031668">
    <property type="component" value="Unassembled WGS sequence"/>
</dbReference>
<proteinExistence type="predicted"/>
<sequence>MEALSRSGPGLEGPVVVSTAVYLTRALYQIFCIRISCRPLTYDGIHDASFFPVVVFMLSGPVGHLSFKFWSSQANPHNKTISSQLTSYLPLTSDHSTSRVSDHGQLSACCLVTCSYLLA</sequence>
<accession>A0A0C2MZD5</accession>
<protein>
    <submittedName>
        <fullName evidence="1">Uncharacterized protein</fullName>
    </submittedName>
</protein>
<comment type="caution">
    <text evidence="1">The sequence shown here is derived from an EMBL/GenBank/DDBJ whole genome shotgun (WGS) entry which is preliminary data.</text>
</comment>
<dbReference type="EMBL" id="JWZT01003345">
    <property type="protein sequence ID" value="KII67002.1"/>
    <property type="molecule type" value="Genomic_DNA"/>
</dbReference>
<dbReference type="AlphaFoldDB" id="A0A0C2MZD5"/>